<feature type="domain" description="EamA" evidence="10">
    <location>
        <begin position="150"/>
        <end position="279"/>
    </location>
</feature>
<feature type="transmembrane region" description="Helical" evidence="9">
    <location>
        <begin position="241"/>
        <end position="259"/>
    </location>
</feature>
<name>A0A2P1P8U5_9RICK</name>
<evidence type="ECO:0000313" key="11">
    <source>
        <dbReference type="EMBL" id="AVP87684.1"/>
    </source>
</evidence>
<evidence type="ECO:0000256" key="9">
    <source>
        <dbReference type="SAM" id="Phobius"/>
    </source>
</evidence>
<dbReference type="OrthoDB" id="9812899at2"/>
<evidence type="ECO:0000256" key="2">
    <source>
        <dbReference type="ARBA" id="ARBA00004141"/>
    </source>
</evidence>
<dbReference type="InterPro" id="IPR000620">
    <property type="entry name" value="EamA_dom"/>
</dbReference>
<keyword evidence="6" id="KW-0029">Amino-acid transport</keyword>
<comment type="function">
    <text evidence="1">Transports S-adenosylmethionine.</text>
</comment>
<dbReference type="GO" id="GO:0016020">
    <property type="term" value="C:membrane"/>
    <property type="evidence" value="ECO:0007669"/>
    <property type="project" value="UniProtKB-SubCell"/>
</dbReference>
<dbReference type="PANTHER" id="PTHR22911:SF6">
    <property type="entry name" value="SOLUTE CARRIER FAMILY 35 MEMBER G1"/>
    <property type="match status" value="1"/>
</dbReference>
<keyword evidence="8 9" id="KW-0472">Membrane</keyword>
<dbReference type="GO" id="GO:0006865">
    <property type="term" value="P:amino acid transport"/>
    <property type="evidence" value="ECO:0007669"/>
    <property type="project" value="UniProtKB-KW"/>
</dbReference>
<comment type="similarity">
    <text evidence="3">Belongs to the drug/metabolite transporter (DMT) superfamily. 10 TMS drug/metabolite exporter (DME) (TC 2.A.7.3) family.</text>
</comment>
<evidence type="ECO:0000313" key="12">
    <source>
        <dbReference type="Proteomes" id="UP000241762"/>
    </source>
</evidence>
<evidence type="ECO:0000259" key="10">
    <source>
        <dbReference type="Pfam" id="PF00892"/>
    </source>
</evidence>
<evidence type="ECO:0000256" key="8">
    <source>
        <dbReference type="ARBA" id="ARBA00023136"/>
    </source>
</evidence>
<sequence>MTLKTYILGVAWFLLHIICGATNDIISKFLSSSLNSFEISFFRFIFSAVGILPFVIYQGKSALKTSNFFIHIIRGILLFGAMTAWIYGLSMINVTTATVIGFSIPIFNLSLAAIFLNEKISWQRLCATLFGFIGVAITLHPYLKEFHAQILVTVLAAASFAALDIINKKFVQEESLTSMIFYSCAITAILSIPPAISYWKMPAWQDLALLFFLGAVSANLMLFFLLKAFSLIDATSVGPYRYLEILISFAGSYFVFNQIPPQSTWYGGIIIILSACFILYADTKNKNL</sequence>
<reference evidence="11 12" key="1">
    <citation type="submission" date="2018-03" db="EMBL/GenBank/DDBJ databases">
        <title>A gene transfer event suggests a long-term partnership between eustigmatophyte algae and a novel lineage of endosymbiotic bacteria.</title>
        <authorList>
            <person name="Yurchenko T."/>
            <person name="Sevcikova T."/>
            <person name="Pribyl P."/>
            <person name="El Karkouri K."/>
            <person name="Klimes V."/>
            <person name="Amaral R."/>
            <person name="Zbrankova V."/>
            <person name="Kim E."/>
            <person name="Raoult D."/>
            <person name="Santos L.M.A."/>
            <person name="Elias M."/>
        </authorList>
    </citation>
    <scope>NUCLEOTIDE SEQUENCE [LARGE SCALE GENOMIC DNA]</scope>
    <source>
        <strain evidence="11">CCALA 838</strain>
    </source>
</reference>
<keyword evidence="5 9" id="KW-0812">Transmembrane</keyword>
<evidence type="ECO:0000256" key="5">
    <source>
        <dbReference type="ARBA" id="ARBA00022692"/>
    </source>
</evidence>
<feature type="transmembrane region" description="Helical" evidence="9">
    <location>
        <begin position="36"/>
        <end position="56"/>
    </location>
</feature>
<keyword evidence="12" id="KW-1185">Reference proteome</keyword>
<dbReference type="RefSeq" id="WP_106874536.1">
    <property type="nucleotide sequence ID" value="NZ_CP027845.1"/>
</dbReference>
<dbReference type="KEGG" id="ptc:phytr_7460"/>
<dbReference type="SUPFAM" id="SSF103481">
    <property type="entry name" value="Multidrug resistance efflux transporter EmrE"/>
    <property type="match status" value="2"/>
</dbReference>
<accession>A0A2P1P8U5</accession>
<feature type="domain" description="EamA" evidence="10">
    <location>
        <begin position="8"/>
        <end position="138"/>
    </location>
</feature>
<evidence type="ECO:0000256" key="3">
    <source>
        <dbReference type="ARBA" id="ARBA00009853"/>
    </source>
</evidence>
<feature type="transmembrane region" description="Helical" evidence="9">
    <location>
        <begin position="149"/>
        <end position="167"/>
    </location>
</feature>
<dbReference type="InterPro" id="IPR037185">
    <property type="entry name" value="EmrE-like"/>
</dbReference>
<feature type="transmembrane region" description="Helical" evidence="9">
    <location>
        <begin position="125"/>
        <end position="143"/>
    </location>
</feature>
<dbReference type="AlphaFoldDB" id="A0A2P1P8U5"/>
<keyword evidence="7 9" id="KW-1133">Transmembrane helix</keyword>
<feature type="transmembrane region" description="Helical" evidence="9">
    <location>
        <begin position="179"/>
        <end position="201"/>
    </location>
</feature>
<feature type="transmembrane region" description="Helical" evidence="9">
    <location>
        <begin position="68"/>
        <end position="88"/>
    </location>
</feature>
<evidence type="ECO:0000256" key="7">
    <source>
        <dbReference type="ARBA" id="ARBA00022989"/>
    </source>
</evidence>
<feature type="transmembrane region" description="Helical" evidence="9">
    <location>
        <begin position="94"/>
        <end position="116"/>
    </location>
</feature>
<protein>
    <recommendedName>
        <fullName evidence="4">S-adenosylmethionine uptake transporter</fullName>
    </recommendedName>
</protein>
<feature type="transmembrane region" description="Helical" evidence="9">
    <location>
        <begin position="207"/>
        <end position="229"/>
    </location>
</feature>
<comment type="subcellular location">
    <subcellularLocation>
        <location evidence="2">Membrane</location>
        <topology evidence="2">Multi-pass membrane protein</topology>
    </subcellularLocation>
</comment>
<evidence type="ECO:0000256" key="6">
    <source>
        <dbReference type="ARBA" id="ARBA00022970"/>
    </source>
</evidence>
<feature type="transmembrane region" description="Helical" evidence="9">
    <location>
        <begin position="265"/>
        <end position="281"/>
    </location>
</feature>
<dbReference type="Proteomes" id="UP000241762">
    <property type="component" value="Chromosome"/>
</dbReference>
<dbReference type="Pfam" id="PF00892">
    <property type="entry name" value="EamA"/>
    <property type="match status" value="2"/>
</dbReference>
<proteinExistence type="inferred from homology"/>
<dbReference type="PANTHER" id="PTHR22911">
    <property type="entry name" value="ACYL-MALONYL CONDENSING ENZYME-RELATED"/>
    <property type="match status" value="1"/>
</dbReference>
<organism evidence="11 12">
    <name type="scientific">Candidatus Phycorickettsia trachydisci</name>
    <dbReference type="NCBI Taxonomy" id="2115978"/>
    <lineage>
        <taxon>Bacteria</taxon>
        <taxon>Pseudomonadati</taxon>
        <taxon>Pseudomonadota</taxon>
        <taxon>Alphaproteobacteria</taxon>
        <taxon>Rickettsiales</taxon>
        <taxon>Rickettsiaceae</taxon>
        <taxon>Candidatus Phycorickettsia</taxon>
    </lineage>
</organism>
<evidence type="ECO:0000256" key="1">
    <source>
        <dbReference type="ARBA" id="ARBA00004028"/>
    </source>
</evidence>
<evidence type="ECO:0000256" key="4">
    <source>
        <dbReference type="ARBA" id="ARBA00019341"/>
    </source>
</evidence>
<dbReference type="EMBL" id="CP027845">
    <property type="protein sequence ID" value="AVP87684.1"/>
    <property type="molecule type" value="Genomic_DNA"/>
</dbReference>
<keyword evidence="6" id="KW-0813">Transport</keyword>
<gene>
    <name evidence="11" type="ORF">phytr_7460</name>
</gene>